<feature type="region of interest" description="Disordered" evidence="1">
    <location>
        <begin position="241"/>
        <end position="299"/>
    </location>
</feature>
<keyword evidence="3" id="KW-1185">Reference proteome</keyword>
<feature type="compositionally biased region" description="Low complexity" evidence="1">
    <location>
        <begin position="10"/>
        <end position="19"/>
    </location>
</feature>
<accession>A0A2T2N6H9</accession>
<name>A0A2T2N6H9_CORCC</name>
<proteinExistence type="predicted"/>
<evidence type="ECO:0000313" key="3">
    <source>
        <dbReference type="Proteomes" id="UP000240883"/>
    </source>
</evidence>
<feature type="compositionally biased region" description="Pro residues" evidence="1">
    <location>
        <begin position="68"/>
        <end position="77"/>
    </location>
</feature>
<organism evidence="2 3">
    <name type="scientific">Corynespora cassiicola Philippines</name>
    <dbReference type="NCBI Taxonomy" id="1448308"/>
    <lineage>
        <taxon>Eukaryota</taxon>
        <taxon>Fungi</taxon>
        <taxon>Dikarya</taxon>
        <taxon>Ascomycota</taxon>
        <taxon>Pezizomycotina</taxon>
        <taxon>Dothideomycetes</taxon>
        <taxon>Pleosporomycetidae</taxon>
        <taxon>Pleosporales</taxon>
        <taxon>Corynesporascaceae</taxon>
        <taxon>Corynespora</taxon>
    </lineage>
</organism>
<dbReference type="EMBL" id="KZ678147">
    <property type="protein sequence ID" value="PSN60846.1"/>
    <property type="molecule type" value="Genomic_DNA"/>
</dbReference>
<evidence type="ECO:0000313" key="2">
    <source>
        <dbReference type="EMBL" id="PSN60846.1"/>
    </source>
</evidence>
<gene>
    <name evidence="2" type="ORF">BS50DRAFT_199222</name>
</gene>
<feature type="compositionally biased region" description="Low complexity" evidence="1">
    <location>
        <begin position="167"/>
        <end position="179"/>
    </location>
</feature>
<sequence>MPALLVDTTAGSASPSDASRSSERSDSKRSQSRSASPDRPPVSPITPTASHAQLATVEPAAEPRTRVAPPPPQPQPPQAAFTATFRPQPPSVPISESENPDAIALRSAISLLQMQREKSKRDLKALEDLKAAAVSDPEGFVRSLQAQREQASKSYTDVLTPTLSHLSDSASSEAGGAAADRNEREEEGGQTAGNARKDSAQVQDGAPVPEPNRFPPIPQPQNVIRCPPVNWAKYHIVGEPLDKMHEEQRQYPGSVEPPRTHQGSKAPPHAVASPYSPFTDGVGESQPTPQWRQFKKSPS</sequence>
<protein>
    <submittedName>
        <fullName evidence="2">Uncharacterized protein</fullName>
    </submittedName>
</protein>
<dbReference type="OrthoDB" id="20473at2759"/>
<feature type="compositionally biased region" description="Pro residues" evidence="1">
    <location>
        <begin position="208"/>
        <end position="219"/>
    </location>
</feature>
<feature type="compositionally biased region" description="Basic and acidic residues" evidence="1">
    <location>
        <begin position="20"/>
        <end position="29"/>
    </location>
</feature>
<dbReference type="PANTHER" id="PTHR22705:SF0">
    <property type="entry name" value="ZZ-TYPE ZINC FINGER-CONTAINING PROTEIN 3"/>
    <property type="match status" value="1"/>
</dbReference>
<reference evidence="2 3" key="1">
    <citation type="journal article" date="2018" name="Front. Microbiol.">
        <title>Genome-Wide Analysis of Corynespora cassiicola Leaf Fall Disease Putative Effectors.</title>
        <authorList>
            <person name="Lopez D."/>
            <person name="Ribeiro S."/>
            <person name="Label P."/>
            <person name="Fumanal B."/>
            <person name="Venisse J.S."/>
            <person name="Kohler A."/>
            <person name="de Oliveira R.R."/>
            <person name="Labutti K."/>
            <person name="Lipzen A."/>
            <person name="Lail K."/>
            <person name="Bauer D."/>
            <person name="Ohm R.A."/>
            <person name="Barry K.W."/>
            <person name="Spatafora J."/>
            <person name="Grigoriev I.V."/>
            <person name="Martin F.M."/>
            <person name="Pujade-Renaud V."/>
        </authorList>
    </citation>
    <scope>NUCLEOTIDE SEQUENCE [LARGE SCALE GENOMIC DNA]</scope>
    <source>
        <strain evidence="2 3">Philippines</strain>
    </source>
</reference>
<dbReference type="STRING" id="1448308.A0A2T2N6H9"/>
<dbReference type="Proteomes" id="UP000240883">
    <property type="component" value="Unassembled WGS sequence"/>
</dbReference>
<dbReference type="PANTHER" id="PTHR22705">
    <property type="entry name" value="ZINC FINGER, ZZ DOMAIN CONTAINING 3"/>
    <property type="match status" value="1"/>
</dbReference>
<feature type="region of interest" description="Disordered" evidence="1">
    <location>
        <begin position="131"/>
        <end position="225"/>
    </location>
</feature>
<dbReference type="AlphaFoldDB" id="A0A2T2N6H9"/>
<feature type="compositionally biased region" description="Polar residues" evidence="1">
    <location>
        <begin position="144"/>
        <end position="166"/>
    </location>
</feature>
<evidence type="ECO:0000256" key="1">
    <source>
        <dbReference type="SAM" id="MobiDB-lite"/>
    </source>
</evidence>
<feature type="region of interest" description="Disordered" evidence="1">
    <location>
        <begin position="1"/>
        <end position="100"/>
    </location>
</feature>
<dbReference type="InterPro" id="IPR037830">
    <property type="entry name" value="ZZZ3"/>
</dbReference>